<dbReference type="InterPro" id="IPR047212">
    <property type="entry name" value="TPP_POXB-like"/>
</dbReference>
<dbReference type="SUPFAM" id="SSF52518">
    <property type="entry name" value="Thiamin diphosphate-binding fold (THDP-binding)"/>
    <property type="match status" value="2"/>
</dbReference>
<evidence type="ECO:0000256" key="3">
    <source>
        <dbReference type="RuleBase" id="RU362132"/>
    </source>
</evidence>
<organism evidence="7 8">
    <name type="scientific">Streptomyces durbertensis</name>
    <dbReference type="NCBI Taxonomy" id="2448886"/>
    <lineage>
        <taxon>Bacteria</taxon>
        <taxon>Bacillati</taxon>
        <taxon>Actinomycetota</taxon>
        <taxon>Actinomycetes</taxon>
        <taxon>Kitasatosporales</taxon>
        <taxon>Streptomycetaceae</taxon>
        <taxon>Streptomyces</taxon>
    </lineage>
</organism>
<dbReference type="PANTHER" id="PTHR42981">
    <property type="entry name" value="PYRUVATE DEHYDROGENASE [UBIQUINONE]"/>
    <property type="match status" value="1"/>
</dbReference>
<dbReference type="RefSeq" id="WP_182857127.1">
    <property type="nucleotide sequence ID" value="NZ_WMLF01000354.1"/>
</dbReference>
<dbReference type="InterPro" id="IPR011766">
    <property type="entry name" value="TPP_enzyme_TPP-bd"/>
</dbReference>
<dbReference type="InterPro" id="IPR047211">
    <property type="entry name" value="POXB-like"/>
</dbReference>
<dbReference type="Proteomes" id="UP000766698">
    <property type="component" value="Unassembled WGS sequence"/>
</dbReference>
<dbReference type="SUPFAM" id="SSF52467">
    <property type="entry name" value="DHS-like NAD/FAD-binding domain"/>
    <property type="match status" value="1"/>
</dbReference>
<dbReference type="InterPro" id="IPR012000">
    <property type="entry name" value="Thiamin_PyroP_enz_cen_dom"/>
</dbReference>
<evidence type="ECO:0000259" key="4">
    <source>
        <dbReference type="Pfam" id="PF00205"/>
    </source>
</evidence>
<feature type="domain" description="Thiamine pyrophosphate enzyme central" evidence="4">
    <location>
        <begin position="193"/>
        <end position="324"/>
    </location>
</feature>
<keyword evidence="2 3" id="KW-0786">Thiamine pyrophosphate</keyword>
<feature type="domain" description="Thiamine pyrophosphate enzyme N-terminal TPP-binding" evidence="6">
    <location>
        <begin position="6"/>
        <end position="121"/>
    </location>
</feature>
<reference evidence="8" key="1">
    <citation type="journal article" date="2020" name="Syst. Appl. Microbiol.">
        <title>Streptomyces alkaliterrae sp. nov., isolated from an alkaline soil, and emended descriptions of Streptomyces alkaliphilus, Streptomyces calidiresistens and Streptomyces durbertensis.</title>
        <authorList>
            <person name="Swiecimska M."/>
            <person name="Golinska P."/>
            <person name="Nouioui I."/>
            <person name="Wypij M."/>
            <person name="Rai M."/>
            <person name="Sangal V."/>
            <person name="Goodfellow M."/>
        </authorList>
    </citation>
    <scope>NUCLEOTIDE SEQUENCE [LARGE SCALE GENOMIC DNA]</scope>
    <source>
        <strain evidence="8">DSM 104538</strain>
    </source>
</reference>
<evidence type="ECO:0000259" key="6">
    <source>
        <dbReference type="Pfam" id="PF02776"/>
    </source>
</evidence>
<dbReference type="CDD" id="cd02014">
    <property type="entry name" value="TPP_POX"/>
    <property type="match status" value="1"/>
</dbReference>
<dbReference type="InterPro" id="IPR000399">
    <property type="entry name" value="TPP-bd_CS"/>
</dbReference>
<evidence type="ECO:0000313" key="8">
    <source>
        <dbReference type="Proteomes" id="UP000766698"/>
    </source>
</evidence>
<dbReference type="Pfam" id="PF02776">
    <property type="entry name" value="TPP_enzyme_N"/>
    <property type="match status" value="1"/>
</dbReference>
<comment type="similarity">
    <text evidence="1 3">Belongs to the TPP enzyme family.</text>
</comment>
<keyword evidence="8" id="KW-1185">Reference proteome</keyword>
<dbReference type="Pfam" id="PF00205">
    <property type="entry name" value="TPP_enzyme_M"/>
    <property type="match status" value="1"/>
</dbReference>
<gene>
    <name evidence="7" type="ORF">GL263_20075</name>
</gene>
<accession>A0ABR6EKI7</accession>
<sequence length="584" mass="63310">MARQQTVAAQFVDLLRQSGVQRVYGVVGDSLNPVVDAIRRTEGISWVQVRHEETAAFAAGAEAQLTGRLAACAGSCGPGNLHLINGLYDAHRSMAPVLALASQIPSTEIGTGFFQETHPDQLFRECSHYCELISHPGQMPRVLQTAIQHAVGRGGVGVVALPGDIAAQPAPERAEEHALVTTRPSVRPGDAEVDRLAEMVDAARRVTLFCGSGTAGAHQEVMDFAAKVHAPIGHALRGKEWIQYDNPYDVGMSGLLGYGAAYDATHECDLLILLGTDFPYNSFLPDHQDGVRIVQVDVRPEHLGRRSQLDLAVWGDVRETLRCLTPRVRQKSDRAFLDRMLKKHADALENVVGAYTRKVEKRTPIHPEYVASVLDEEAADDAVFTVDTGMCNVWAARYLTPNGRRRVIGSFTHGSMANALPQAIGAQFLDPHRQTVAMCGDGGFTMLMGDFLTLVQYDLPVKIVLFNNSSLGMVELEMLVAGLPAHGTGYRNPDFAELARAAGAHGVRVEKPKQLRGALRDAFRHKGPALVDVVTDPNALSIPPKIKAEMVTGFALSAGRMVLDGGVGRMLQMARSNLRNIPRP</sequence>
<dbReference type="NCBIfam" id="NF006591">
    <property type="entry name" value="PRK09124.1"/>
    <property type="match status" value="1"/>
</dbReference>
<comment type="caution">
    <text evidence="7">The sequence shown here is derived from an EMBL/GenBank/DDBJ whole genome shotgun (WGS) entry which is preliminary data.</text>
</comment>
<evidence type="ECO:0000256" key="1">
    <source>
        <dbReference type="ARBA" id="ARBA00007812"/>
    </source>
</evidence>
<dbReference type="PANTHER" id="PTHR42981:SF2">
    <property type="entry name" value="PYRUVATE DEHYDROGENASE [UBIQUINONE]"/>
    <property type="match status" value="1"/>
</dbReference>
<proteinExistence type="inferred from homology"/>
<dbReference type="EMBL" id="WMLF01000354">
    <property type="protein sequence ID" value="MBB1245832.1"/>
    <property type="molecule type" value="Genomic_DNA"/>
</dbReference>
<keyword evidence="7" id="KW-0670">Pyruvate</keyword>
<dbReference type="InterPro" id="IPR029035">
    <property type="entry name" value="DHS-like_NAD/FAD-binding_dom"/>
</dbReference>
<dbReference type="Pfam" id="PF02775">
    <property type="entry name" value="TPP_enzyme_C"/>
    <property type="match status" value="1"/>
</dbReference>
<dbReference type="PROSITE" id="PS00187">
    <property type="entry name" value="TPP_ENZYMES"/>
    <property type="match status" value="1"/>
</dbReference>
<dbReference type="NCBIfam" id="NF005114">
    <property type="entry name" value="PRK06546.1"/>
    <property type="match status" value="1"/>
</dbReference>
<dbReference type="InterPro" id="IPR012001">
    <property type="entry name" value="Thiamin_PyroP_enz_TPP-bd_dom"/>
</dbReference>
<feature type="domain" description="Thiamine pyrophosphate enzyme TPP-binding" evidence="5">
    <location>
        <begin position="387"/>
        <end position="533"/>
    </location>
</feature>
<dbReference type="InterPro" id="IPR047210">
    <property type="entry name" value="TPP_PYR_POXB-like"/>
</dbReference>
<protein>
    <submittedName>
        <fullName evidence="7">Pyruvate dehydrogenase</fullName>
    </submittedName>
</protein>
<dbReference type="InterPro" id="IPR029061">
    <property type="entry name" value="THDP-binding"/>
</dbReference>
<dbReference type="Gene3D" id="3.40.50.1220">
    <property type="entry name" value="TPP-binding domain"/>
    <property type="match status" value="1"/>
</dbReference>
<evidence type="ECO:0000256" key="2">
    <source>
        <dbReference type="ARBA" id="ARBA00023052"/>
    </source>
</evidence>
<dbReference type="CDD" id="cd07039">
    <property type="entry name" value="TPP_PYR_POX"/>
    <property type="match status" value="1"/>
</dbReference>
<name>A0ABR6EKI7_9ACTN</name>
<evidence type="ECO:0000313" key="7">
    <source>
        <dbReference type="EMBL" id="MBB1245832.1"/>
    </source>
</evidence>
<evidence type="ECO:0000259" key="5">
    <source>
        <dbReference type="Pfam" id="PF02775"/>
    </source>
</evidence>
<dbReference type="Gene3D" id="3.40.50.970">
    <property type="match status" value="2"/>
</dbReference>